<accession>A0A3A1Y7L0</accession>
<dbReference type="SUPFAM" id="SSF51569">
    <property type="entry name" value="Aldolase"/>
    <property type="match status" value="1"/>
</dbReference>
<evidence type="ECO:0000256" key="2">
    <source>
        <dbReference type="ARBA" id="ARBA00023270"/>
    </source>
</evidence>
<dbReference type="PANTHER" id="PTHR42849:SF1">
    <property type="entry name" value="N-ACETYLNEURAMINATE LYASE"/>
    <property type="match status" value="1"/>
</dbReference>
<gene>
    <name evidence="6" type="ORF">CKF54_05305</name>
</gene>
<proteinExistence type="inferred from homology"/>
<organism evidence="6 7">
    <name type="scientific">Psittacicella hinzii</name>
    <dbReference type="NCBI Taxonomy" id="2028575"/>
    <lineage>
        <taxon>Bacteria</taxon>
        <taxon>Pseudomonadati</taxon>
        <taxon>Pseudomonadota</taxon>
        <taxon>Gammaproteobacteria</taxon>
        <taxon>Pasteurellales</taxon>
        <taxon>Psittacicellaceae</taxon>
        <taxon>Psittacicella</taxon>
    </lineage>
</organism>
<evidence type="ECO:0000313" key="6">
    <source>
        <dbReference type="EMBL" id="RIY32127.1"/>
    </source>
</evidence>
<evidence type="ECO:0000256" key="1">
    <source>
        <dbReference type="ARBA" id="ARBA00023239"/>
    </source>
</evidence>
<dbReference type="PIRSF" id="PIRSF001365">
    <property type="entry name" value="DHDPS"/>
    <property type="match status" value="1"/>
</dbReference>
<dbReference type="Pfam" id="PF00701">
    <property type="entry name" value="DHDPS"/>
    <property type="match status" value="1"/>
</dbReference>
<dbReference type="NCBIfam" id="NF003164">
    <property type="entry name" value="PRK04147.1"/>
    <property type="match status" value="1"/>
</dbReference>
<evidence type="ECO:0000256" key="5">
    <source>
        <dbReference type="PIRSR" id="PIRSR001365-2"/>
    </source>
</evidence>
<comment type="caution">
    <text evidence="6">The sequence shown here is derived from an EMBL/GenBank/DDBJ whole genome shotgun (WGS) entry which is preliminary data.</text>
</comment>
<evidence type="ECO:0000313" key="7">
    <source>
        <dbReference type="Proteomes" id="UP000265691"/>
    </source>
</evidence>
<keyword evidence="1 3" id="KW-0456">Lyase</keyword>
<feature type="binding site" evidence="5">
    <location>
        <position position="206"/>
    </location>
    <ligand>
        <name>pyruvate</name>
        <dbReference type="ChEBI" id="CHEBI:15361"/>
    </ligand>
</feature>
<dbReference type="AlphaFoldDB" id="A0A3A1Y7L0"/>
<feature type="binding site" evidence="5">
    <location>
        <position position="48"/>
    </location>
    <ligand>
        <name>pyruvate</name>
        <dbReference type="ChEBI" id="CHEBI:15361"/>
    </ligand>
</feature>
<dbReference type="GO" id="GO:0008747">
    <property type="term" value="F:N-acetylneuraminate lyase activity"/>
    <property type="evidence" value="ECO:0007669"/>
    <property type="project" value="TreeGrafter"/>
</dbReference>
<feature type="active site" description="Proton donor/acceptor" evidence="4">
    <location>
        <position position="137"/>
    </location>
</feature>
<evidence type="ECO:0000256" key="4">
    <source>
        <dbReference type="PIRSR" id="PIRSR001365-1"/>
    </source>
</evidence>
<dbReference type="InterPro" id="IPR002220">
    <property type="entry name" value="DapA-like"/>
</dbReference>
<feature type="active site" description="Schiff-base intermediate with substrate" evidence="4">
    <location>
        <position position="165"/>
    </location>
</feature>
<dbReference type="InterPro" id="IPR020625">
    <property type="entry name" value="Schiff_base-form_aldolases_AS"/>
</dbReference>
<sequence>MSKLGGVISALLVSYNSDGSLDEAGTRAIVRYNIDVNKIDGLYVGGSTGENFLIDTATKKRIFEIVAEEAKGQVALIAQVGGINLLESIELAKYVKSLNAYDSLSAVTPFYYKFSFAEIKEYYNKIIEAADMDMIIYSIPLLTGVNLSLQQFEELFANPHIVGVKFTAADFYLLERLRGAFPNKLIFFGFDELLLPATVYNVDGAIGSTFNLDAPLAKEVFAKVKAGDIAGARVAQTKLNNFIDQVLANGLYQTLKESLRLAGVEAAMAVRPPMSQLSAEQKERAVEIYASLKADLDSLA</sequence>
<keyword evidence="7" id="KW-1185">Reference proteome</keyword>
<dbReference type="Proteomes" id="UP000265691">
    <property type="component" value="Unassembled WGS sequence"/>
</dbReference>
<evidence type="ECO:0000256" key="3">
    <source>
        <dbReference type="PIRNR" id="PIRNR001365"/>
    </source>
</evidence>
<reference evidence="6 7" key="1">
    <citation type="submission" date="2017-08" db="EMBL/GenBank/DDBJ databases">
        <title>Reclassification of Bisgaard taxon 37 and 44.</title>
        <authorList>
            <person name="Christensen H."/>
        </authorList>
    </citation>
    <scope>NUCLEOTIDE SEQUENCE [LARGE SCALE GENOMIC DNA]</scope>
    <source>
        <strain evidence="6 7">B96_3</strain>
    </source>
</reference>
<dbReference type="PRINTS" id="PR00146">
    <property type="entry name" value="DHPICSNTHASE"/>
</dbReference>
<keyword evidence="2" id="KW-0704">Schiff base</keyword>
<dbReference type="SMART" id="SM01130">
    <property type="entry name" value="DHDPS"/>
    <property type="match status" value="1"/>
</dbReference>
<dbReference type="InterPro" id="IPR013785">
    <property type="entry name" value="Aldolase_TIM"/>
</dbReference>
<name>A0A3A1Y7L0_9GAMM</name>
<comment type="similarity">
    <text evidence="3">Belongs to the DapA family.</text>
</comment>
<dbReference type="GO" id="GO:0019262">
    <property type="term" value="P:N-acetylneuraminate catabolic process"/>
    <property type="evidence" value="ECO:0007669"/>
    <property type="project" value="TreeGrafter"/>
</dbReference>
<protein>
    <submittedName>
        <fullName evidence="6">N-acetylneuraminate lyase</fullName>
    </submittedName>
</protein>
<dbReference type="Gene3D" id="3.20.20.70">
    <property type="entry name" value="Aldolase class I"/>
    <property type="match status" value="1"/>
</dbReference>
<dbReference type="GO" id="GO:0005829">
    <property type="term" value="C:cytosol"/>
    <property type="evidence" value="ECO:0007669"/>
    <property type="project" value="TreeGrafter"/>
</dbReference>
<dbReference type="RefSeq" id="WP_119525325.1">
    <property type="nucleotide sequence ID" value="NZ_NRHC01000066.1"/>
</dbReference>
<dbReference type="EMBL" id="NRHC01000066">
    <property type="protein sequence ID" value="RIY32127.1"/>
    <property type="molecule type" value="Genomic_DNA"/>
</dbReference>
<dbReference type="PANTHER" id="PTHR42849">
    <property type="entry name" value="N-ACETYLNEURAMINATE LYASE"/>
    <property type="match status" value="1"/>
</dbReference>
<dbReference type="PROSITE" id="PS00666">
    <property type="entry name" value="DHDPS_2"/>
    <property type="match status" value="1"/>
</dbReference>
<dbReference type="OrthoDB" id="199953at2"/>